<reference evidence="1 2" key="1">
    <citation type="submission" date="2024-09" db="EMBL/GenBank/DDBJ databases">
        <authorList>
            <person name="Sun Q."/>
            <person name="Mori K."/>
        </authorList>
    </citation>
    <scope>NUCLEOTIDE SEQUENCE [LARGE SCALE GENOMIC DNA]</scope>
    <source>
        <strain evidence="1 2">CCM 7468</strain>
    </source>
</reference>
<dbReference type="RefSeq" id="WP_377056212.1">
    <property type="nucleotide sequence ID" value="NZ_JBHLVZ010000094.1"/>
</dbReference>
<accession>A0ABV6J2R4</accession>
<evidence type="ECO:0000313" key="1">
    <source>
        <dbReference type="EMBL" id="MFC0389128.1"/>
    </source>
</evidence>
<protein>
    <submittedName>
        <fullName evidence="1">Uncharacterized protein</fullName>
    </submittedName>
</protein>
<dbReference type="Proteomes" id="UP001589789">
    <property type="component" value="Unassembled WGS sequence"/>
</dbReference>
<gene>
    <name evidence="1" type="ORF">ACFFIC_26785</name>
</gene>
<proteinExistence type="predicted"/>
<keyword evidence="2" id="KW-1185">Reference proteome</keyword>
<name>A0ABV6J2R4_9PROT</name>
<comment type="caution">
    <text evidence="1">The sequence shown here is derived from an EMBL/GenBank/DDBJ whole genome shotgun (WGS) entry which is preliminary data.</text>
</comment>
<dbReference type="EMBL" id="JBHLVZ010000094">
    <property type="protein sequence ID" value="MFC0389128.1"/>
    <property type="molecule type" value="Genomic_DNA"/>
</dbReference>
<organism evidence="1 2">
    <name type="scientific">Muricoccus vinaceus</name>
    <dbReference type="NCBI Taxonomy" id="424704"/>
    <lineage>
        <taxon>Bacteria</taxon>
        <taxon>Pseudomonadati</taxon>
        <taxon>Pseudomonadota</taxon>
        <taxon>Alphaproteobacteria</taxon>
        <taxon>Acetobacterales</taxon>
        <taxon>Roseomonadaceae</taxon>
        <taxon>Muricoccus</taxon>
    </lineage>
</organism>
<evidence type="ECO:0000313" key="2">
    <source>
        <dbReference type="Proteomes" id="UP001589789"/>
    </source>
</evidence>
<sequence>MDGITEAELRAGIERGEARVSRVVVVLLDRAGEYELYFRLAGRSGYLPLLKRRREGVRTWNDFRNLQKFVATAGGYRGPVHVYPEDWPTLTRLGIPAHPV</sequence>